<comment type="domain">
    <text evidence="13">The NG domain, also named G domain, is a special guanosine triphosphatase (GTPase) domain, which binds GTP and forms a guanosine 5'-triphosphate (GTP)-dependent complex with a homologous NG domain in the SRP receptor subunit SRPRA. The two NG domains undergo cooperative rearrangements upon their assembly, which culminate in the reciprocal activation of the GTPase activity of one another. SRP receptor compaction upon binding with cargo-loaded SRP and GTPase rearrangement drive SRP-mediated cotranslational protein translocation into the ER.</text>
</comment>
<comment type="subcellular location">
    <subcellularLocation>
        <location evidence="2 13">Cytoplasm</location>
    </subcellularLocation>
    <subcellularLocation>
        <location evidence="1">Endoplasmic reticulum</location>
    </subcellularLocation>
</comment>
<keyword evidence="7" id="KW-0256">Endoplasmic reticulum</keyword>
<name>A0A835YYR6_9STRA</name>
<keyword evidence="5 13" id="KW-0547">Nucleotide-binding</keyword>
<feature type="domain" description="SRP54-type proteins GTP-binding" evidence="14">
    <location>
        <begin position="269"/>
        <end position="282"/>
    </location>
</feature>
<evidence type="ECO:0000256" key="9">
    <source>
        <dbReference type="ARBA" id="ARBA00023134"/>
    </source>
</evidence>
<comment type="similarity">
    <text evidence="3 13">Belongs to the GTP-binding SRP family. SRP54 subfamily.</text>
</comment>
<keyword evidence="10 13" id="KW-0733">Signal recognition particle</keyword>
<evidence type="ECO:0000256" key="7">
    <source>
        <dbReference type="ARBA" id="ARBA00022824"/>
    </source>
</evidence>
<evidence type="ECO:0000256" key="2">
    <source>
        <dbReference type="ARBA" id="ARBA00004496"/>
    </source>
</evidence>
<reference evidence="15" key="1">
    <citation type="submission" date="2021-02" db="EMBL/GenBank/DDBJ databases">
        <title>First Annotated Genome of the Yellow-green Alga Tribonema minus.</title>
        <authorList>
            <person name="Mahan K.M."/>
        </authorList>
    </citation>
    <scope>NUCLEOTIDE SEQUENCE</scope>
    <source>
        <strain evidence="15">UTEX B ZZ1240</strain>
    </source>
</reference>
<dbReference type="SUPFAM" id="SSF47364">
    <property type="entry name" value="Domain of the SRP/SRP receptor G-proteins"/>
    <property type="match status" value="1"/>
</dbReference>
<dbReference type="GO" id="GO:0008312">
    <property type="term" value="F:7S RNA binding"/>
    <property type="evidence" value="ECO:0007669"/>
    <property type="project" value="UniProtKB-UniRule"/>
</dbReference>
<evidence type="ECO:0000256" key="6">
    <source>
        <dbReference type="ARBA" id="ARBA00022801"/>
    </source>
</evidence>
<dbReference type="InterPro" id="IPR027417">
    <property type="entry name" value="P-loop_NTPase"/>
</dbReference>
<keyword evidence="11 13" id="KW-0687">Ribonucleoprotein</keyword>
<keyword evidence="4 13" id="KW-0963">Cytoplasm</keyword>
<dbReference type="InterPro" id="IPR006325">
    <property type="entry name" value="SRP54_euk"/>
</dbReference>
<dbReference type="SMART" id="SM00963">
    <property type="entry name" value="SRP54_N"/>
    <property type="match status" value="1"/>
</dbReference>
<keyword evidence="9 13" id="KW-0342">GTP-binding</keyword>
<dbReference type="GO" id="GO:0006616">
    <property type="term" value="P:SRP-dependent cotranslational protein targeting to membrane, translocation"/>
    <property type="evidence" value="ECO:0007669"/>
    <property type="project" value="TreeGrafter"/>
</dbReference>
<comment type="caution">
    <text evidence="15">The sequence shown here is derived from an EMBL/GenBank/DDBJ whole genome shotgun (WGS) entry which is preliminary data.</text>
</comment>
<comment type="domain">
    <text evidence="13">The M domain binds the 7SL RNA in presence of SRP19 and binds the signal sequence of presecretory proteins.</text>
</comment>
<keyword evidence="6" id="KW-0378">Hydrolase</keyword>
<dbReference type="Pfam" id="PF00448">
    <property type="entry name" value="SRP54"/>
    <property type="match status" value="1"/>
</dbReference>
<evidence type="ECO:0000256" key="10">
    <source>
        <dbReference type="ARBA" id="ARBA00023135"/>
    </source>
</evidence>
<dbReference type="NCBIfam" id="TIGR01425">
    <property type="entry name" value="SRP54_euk"/>
    <property type="match status" value="1"/>
</dbReference>
<dbReference type="SMART" id="SM00962">
    <property type="entry name" value="SRP54"/>
    <property type="match status" value="1"/>
</dbReference>
<dbReference type="OrthoDB" id="10250817at2759"/>
<dbReference type="Gene3D" id="1.10.260.30">
    <property type="entry name" value="Signal recognition particle, SRP54 subunit, M-domain"/>
    <property type="match status" value="1"/>
</dbReference>
<evidence type="ECO:0000313" key="16">
    <source>
        <dbReference type="Proteomes" id="UP000664859"/>
    </source>
</evidence>
<dbReference type="Pfam" id="PF02881">
    <property type="entry name" value="SRP54_N"/>
    <property type="match status" value="1"/>
</dbReference>
<dbReference type="PROSITE" id="PS00300">
    <property type="entry name" value="SRP54"/>
    <property type="match status" value="1"/>
</dbReference>
<evidence type="ECO:0000256" key="1">
    <source>
        <dbReference type="ARBA" id="ARBA00004240"/>
    </source>
</evidence>
<evidence type="ECO:0000256" key="4">
    <source>
        <dbReference type="ARBA" id="ARBA00022490"/>
    </source>
</evidence>
<dbReference type="Pfam" id="PF02978">
    <property type="entry name" value="SRP_SPB"/>
    <property type="match status" value="1"/>
</dbReference>
<dbReference type="InterPro" id="IPR000897">
    <property type="entry name" value="SRP54_GTPase_dom"/>
</dbReference>
<dbReference type="SMART" id="SM00382">
    <property type="entry name" value="AAA"/>
    <property type="match status" value="1"/>
</dbReference>
<dbReference type="InterPro" id="IPR003593">
    <property type="entry name" value="AAA+_ATPase"/>
</dbReference>
<dbReference type="GO" id="GO:0005786">
    <property type="term" value="C:signal recognition particle, endoplasmic reticulum targeting"/>
    <property type="evidence" value="ECO:0007669"/>
    <property type="project" value="UniProtKB-UniRule"/>
</dbReference>
<accession>A0A835YYR6</accession>
<dbReference type="GO" id="GO:0005783">
    <property type="term" value="C:endoplasmic reticulum"/>
    <property type="evidence" value="ECO:0007669"/>
    <property type="project" value="UniProtKB-SubCell"/>
</dbReference>
<dbReference type="FunFam" id="3.40.50.300:FF:000022">
    <property type="entry name" value="Signal recognition particle 54 kDa subunit"/>
    <property type="match status" value="1"/>
</dbReference>
<keyword evidence="8 13" id="KW-0694">RNA-binding</keyword>
<gene>
    <name evidence="15" type="ORF">JKP88DRAFT_326129</name>
</gene>
<sequence>MVLQELGGKLSAALRKLQSTTVVDEEVVKAIITEITRALLESDVNIKVVMELKKNVEAKINRSEDASGASKKRLIQQAVMEELVAMLDPKTPPYQMKKGASNVIMFVGLQGSGKTTTIAKFAHYYQRKGWRVAMVCADTFRAGAFDQLKQNATKLRVPFYGSYTEADPVRIAEEGVEQFRKDRFEVIIVDTSGRHKQEDALFEEMREIQAAVQPDNCVFVMDATQGQAVADQARAFHEAVPVGSVVITKLDGHAKGGGAMSAVAATKSPITFLGSGEHFDDLEPFVASSFVSKMLGFGDFGSLLRELQDTNDPGMDPKKMMDRMTKGQFTLRDFYQQIQGVLKLGPLNKMMGGMMPGIPDTAQQKRFLYMMDSMRDDELDGKVDIAGNEKRVTRIARGSGTRVEEVQLLLRQHKAREKVVAQMGKSGMMNAATDPAMAAKMAQLMQNPNSRASQAAMSKMMSPQMLKQMGGRDGVAKRMREMGGMPGMAGGGGMDMASMMQAMGGGGAGAGGAGGGMDMASIMKMAQQMGMGGPPGGGRR</sequence>
<proteinExistence type="inferred from homology"/>
<dbReference type="Gene3D" id="3.40.50.300">
    <property type="entry name" value="P-loop containing nucleotide triphosphate hydrolases"/>
    <property type="match status" value="1"/>
</dbReference>
<dbReference type="GO" id="GO:0030942">
    <property type="term" value="F:endoplasmic reticulum signal peptide binding"/>
    <property type="evidence" value="ECO:0007669"/>
    <property type="project" value="TreeGrafter"/>
</dbReference>
<dbReference type="GO" id="GO:0005829">
    <property type="term" value="C:cytosol"/>
    <property type="evidence" value="ECO:0007669"/>
    <property type="project" value="TreeGrafter"/>
</dbReference>
<dbReference type="InterPro" id="IPR036891">
    <property type="entry name" value="Signal_recog_part_SRP54_M_sf"/>
</dbReference>
<dbReference type="SUPFAM" id="SSF47446">
    <property type="entry name" value="Signal peptide-binding domain"/>
    <property type="match status" value="1"/>
</dbReference>
<dbReference type="Proteomes" id="UP000664859">
    <property type="component" value="Unassembled WGS sequence"/>
</dbReference>
<dbReference type="PANTHER" id="PTHR11564">
    <property type="entry name" value="SIGNAL RECOGNITION PARTICLE 54K PROTEIN SRP54"/>
    <property type="match status" value="1"/>
</dbReference>
<comment type="catalytic activity">
    <reaction evidence="12">
        <text>GTP + H2O = GDP + phosphate + H(+)</text>
        <dbReference type="Rhea" id="RHEA:19669"/>
        <dbReference type="ChEBI" id="CHEBI:15377"/>
        <dbReference type="ChEBI" id="CHEBI:15378"/>
        <dbReference type="ChEBI" id="CHEBI:37565"/>
        <dbReference type="ChEBI" id="CHEBI:43474"/>
        <dbReference type="ChEBI" id="CHEBI:58189"/>
        <dbReference type="EC" id="3.6.5.4"/>
    </reaction>
    <physiologicalReaction direction="left-to-right" evidence="12">
        <dbReference type="Rhea" id="RHEA:19670"/>
    </physiologicalReaction>
</comment>
<dbReference type="InterPro" id="IPR042101">
    <property type="entry name" value="SRP54_N_sf"/>
</dbReference>
<dbReference type="GO" id="GO:0005525">
    <property type="term" value="F:GTP binding"/>
    <property type="evidence" value="ECO:0007669"/>
    <property type="project" value="UniProtKB-UniRule"/>
</dbReference>
<dbReference type="InterPro" id="IPR022941">
    <property type="entry name" value="SRP54"/>
</dbReference>
<protein>
    <recommendedName>
        <fullName evidence="13">Signal recognition particle 54 kDa protein</fullName>
    </recommendedName>
</protein>
<organism evidence="15 16">
    <name type="scientific">Tribonema minus</name>
    <dbReference type="NCBI Taxonomy" id="303371"/>
    <lineage>
        <taxon>Eukaryota</taxon>
        <taxon>Sar</taxon>
        <taxon>Stramenopiles</taxon>
        <taxon>Ochrophyta</taxon>
        <taxon>PX clade</taxon>
        <taxon>Xanthophyceae</taxon>
        <taxon>Tribonematales</taxon>
        <taxon>Tribonemataceae</taxon>
        <taxon>Tribonema</taxon>
    </lineage>
</organism>
<dbReference type="CDD" id="cd17875">
    <property type="entry name" value="SRP54_G"/>
    <property type="match status" value="1"/>
</dbReference>
<comment type="function">
    <text evidence="13">Component of the signal recognition particle (SRP) complex, a ribonucleoprotein complex that mediates the cotranslational targeting of secretory and membrane proteins to the endoplasmic reticulum (ER).</text>
</comment>
<dbReference type="AlphaFoldDB" id="A0A835YYR6"/>
<dbReference type="InterPro" id="IPR004125">
    <property type="entry name" value="Signal_recog_particle_SRP54_M"/>
</dbReference>
<evidence type="ECO:0000256" key="12">
    <source>
        <dbReference type="ARBA" id="ARBA00048157"/>
    </source>
</evidence>
<dbReference type="SUPFAM" id="SSF52540">
    <property type="entry name" value="P-loop containing nucleoside triphosphate hydrolases"/>
    <property type="match status" value="1"/>
</dbReference>
<dbReference type="HAMAP" id="MF_00306">
    <property type="entry name" value="SRP54"/>
    <property type="match status" value="1"/>
</dbReference>
<evidence type="ECO:0000259" key="14">
    <source>
        <dbReference type="PROSITE" id="PS00300"/>
    </source>
</evidence>
<dbReference type="GO" id="GO:0003924">
    <property type="term" value="F:GTPase activity"/>
    <property type="evidence" value="ECO:0007669"/>
    <property type="project" value="UniProtKB-UniRule"/>
</dbReference>
<evidence type="ECO:0000256" key="3">
    <source>
        <dbReference type="ARBA" id="ARBA00005450"/>
    </source>
</evidence>
<dbReference type="FunFam" id="1.20.120.140:FF:000001">
    <property type="entry name" value="Signal recognition particle GTPase"/>
    <property type="match status" value="1"/>
</dbReference>
<keyword evidence="16" id="KW-1185">Reference proteome</keyword>
<evidence type="ECO:0000256" key="5">
    <source>
        <dbReference type="ARBA" id="ARBA00022741"/>
    </source>
</evidence>
<evidence type="ECO:0000256" key="11">
    <source>
        <dbReference type="ARBA" id="ARBA00023274"/>
    </source>
</evidence>
<evidence type="ECO:0000256" key="8">
    <source>
        <dbReference type="ARBA" id="ARBA00022884"/>
    </source>
</evidence>
<evidence type="ECO:0000256" key="13">
    <source>
        <dbReference type="RuleBase" id="RU364034"/>
    </source>
</evidence>
<dbReference type="PANTHER" id="PTHR11564:SF5">
    <property type="entry name" value="SIGNAL RECOGNITION PARTICLE SUBUNIT SRP54"/>
    <property type="match status" value="1"/>
</dbReference>
<dbReference type="Gene3D" id="1.20.120.140">
    <property type="entry name" value="Signal recognition particle SRP54, nucleotide-binding domain"/>
    <property type="match status" value="1"/>
</dbReference>
<dbReference type="EMBL" id="JAFCMP010000446">
    <property type="protein sequence ID" value="KAG5179614.1"/>
    <property type="molecule type" value="Genomic_DNA"/>
</dbReference>
<dbReference type="InterPro" id="IPR013822">
    <property type="entry name" value="Signal_recog_particl_SRP54_hlx"/>
</dbReference>
<dbReference type="InterPro" id="IPR036225">
    <property type="entry name" value="SRP/SRP_N"/>
</dbReference>
<evidence type="ECO:0000313" key="15">
    <source>
        <dbReference type="EMBL" id="KAG5179614.1"/>
    </source>
</evidence>